<name>A0A0A8L9X8_9SACH</name>
<evidence type="ECO:0000313" key="4">
    <source>
        <dbReference type="Proteomes" id="UP000031516"/>
    </source>
</evidence>
<dbReference type="InterPro" id="IPR057379">
    <property type="entry name" value="PH_SPO71"/>
</dbReference>
<evidence type="ECO:0000256" key="1">
    <source>
        <dbReference type="SAM" id="MobiDB-lite"/>
    </source>
</evidence>
<sequence length="1034" mass="119949">MDERIESLTDIVLDDDTFIEYVRNVAGIEETDVKKIQIPKGSFTSHQLTYGSAEEISHNHRSVLLGGIPRIWNLQHSYNIFTVIEKLSDVRLRKRVKYIYEKGRNKESRLVHWKNYHLSDSIEAFDENAKPSKLVTLFDNDDNSSQNTGRNSNTVVQRTSISLSNNSIRRNSFGETDNEDSASDSDEGSTLNSDFERQPIAFKGGPQDRPRPVEVGKLLCDESVNKKVLFGPQVKQTSQSSISRRSSLLNSKTPLKIIRPIPEPINSEEQLRIKNSQTRYVPFKRIGKKIVANIPDAHLENRWKRFYRGHSGRTNEEMTEGKILKMEKMLVMVKQALTARVSPSHFSEEEPVDTRIHERWKEYFVVARATGNSESPVRLQLYTSRKIKPLETGKRKPWHCKIQFDVDKKCLVEFYNSLDKSICIVKQDDHLTEQMGSADNNKIKAKSRKQFLPLQIFILRCDNLLSSSRWLVFLRSSIGLAAQPYNIDVHVPAVDLSLNIDLSGTVIRKLAKKAREEEKMLKILQLKNGYCVTQLPILRYLKLVIREMLLQLGSQDVVKKWDATNTLMGLCWKHYDRIEWAYGNQTDLLYGSFVLKKSHSLEYRTLKAYPRFIETPDDNHPNKKEEIYEPAPVEGFLSQNEIVYWDKGHKVSHPYFKLCYWFTSNCLLFNVRSVKATPPLPDDDIVDPYGFIKDREKMDEFIKRIPKIYETNPYPLDENGHLLWLNEGTSDDEFEVYDSKANKSFLRKISLLLKAGRCLDLTRCVDIRLFDASKIGTNTIKIWNESEDMVWKNGHTLEGTKSSIIEIVTSKHSSKLLIAPDAEICQEWISRLREISFYWKKRLAADRQILWDLKFKNLNTFNITELQEKHISGSAPKWMTELSATSDNIYNVSSHALSRPIIHQGLIYHKSRKHQVFRKQFMVLIPGFVLLYHCFDKMVKDFARNSVEYQHFLTVPIKSCYLYSGALSEQELLKRDKEFNSINPGSHSLSRHKTMQKTQNSELLTNSVCLENQWSLCADQDKREICGWLRYTMN</sequence>
<feature type="region of interest" description="Disordered" evidence="1">
    <location>
        <begin position="136"/>
        <end position="213"/>
    </location>
</feature>
<dbReference type="PANTHER" id="PTHR28076">
    <property type="entry name" value="SPORULATION-SPECIFIC PROTEIN 71"/>
    <property type="match status" value="1"/>
</dbReference>
<gene>
    <name evidence="3" type="ORF">KLDO_g4096</name>
</gene>
<proteinExistence type="predicted"/>
<feature type="domain" description="Sporulation-specific protein 71 N-terminal" evidence="2">
    <location>
        <begin position="34"/>
        <end position="100"/>
    </location>
</feature>
<protein>
    <submittedName>
        <fullName evidence="3">WGS project CCBQ000000000 data, contig 00015</fullName>
    </submittedName>
</protein>
<organism evidence="3 4">
    <name type="scientific">Kluyveromyces dobzhanskii CBS 2104</name>
    <dbReference type="NCBI Taxonomy" id="1427455"/>
    <lineage>
        <taxon>Eukaryota</taxon>
        <taxon>Fungi</taxon>
        <taxon>Dikarya</taxon>
        <taxon>Ascomycota</taxon>
        <taxon>Saccharomycotina</taxon>
        <taxon>Saccharomycetes</taxon>
        <taxon>Saccharomycetales</taxon>
        <taxon>Saccharomycetaceae</taxon>
        <taxon>Kluyveromyces</taxon>
    </lineage>
</organism>
<dbReference type="GO" id="GO:1902657">
    <property type="term" value="P:protein localization to prospore membrane"/>
    <property type="evidence" value="ECO:0007669"/>
    <property type="project" value="InterPro"/>
</dbReference>
<dbReference type="OrthoDB" id="5579281at2759"/>
<evidence type="ECO:0000259" key="2">
    <source>
        <dbReference type="SMART" id="SM01316"/>
    </source>
</evidence>
<accession>A0A0A8L9X8</accession>
<dbReference type="EMBL" id="CCBQ010000045">
    <property type="protein sequence ID" value="CDO95871.1"/>
    <property type="molecule type" value="Genomic_DNA"/>
</dbReference>
<dbReference type="PANTHER" id="PTHR28076:SF1">
    <property type="entry name" value="PROSPORE MEMBRANE ADAPTER PROTEIN SPO71"/>
    <property type="match status" value="1"/>
</dbReference>
<feature type="compositionally biased region" description="Acidic residues" evidence="1">
    <location>
        <begin position="176"/>
        <end position="187"/>
    </location>
</feature>
<reference evidence="3 4" key="1">
    <citation type="submission" date="2014-03" db="EMBL/GenBank/DDBJ databases">
        <title>The genome of Kluyveromyces dobzhanskii.</title>
        <authorList>
            <person name="Nystedt B."/>
            <person name="Astrom S."/>
        </authorList>
    </citation>
    <scope>NUCLEOTIDE SEQUENCE [LARGE SCALE GENOMIC DNA]</scope>
    <source>
        <strain evidence="3 4">CBS 2104</strain>
    </source>
</reference>
<evidence type="ECO:0000313" key="3">
    <source>
        <dbReference type="EMBL" id="CDO95871.1"/>
    </source>
</evidence>
<dbReference type="InterPro" id="IPR029217">
    <property type="entry name" value="Spo7_2_N"/>
</dbReference>
<dbReference type="Pfam" id="PF23207">
    <property type="entry name" value="PH_SPO71"/>
    <property type="match status" value="1"/>
</dbReference>
<feature type="compositionally biased region" description="Polar residues" evidence="1">
    <location>
        <begin position="143"/>
        <end position="159"/>
    </location>
</feature>
<dbReference type="Pfam" id="PF15407">
    <property type="entry name" value="Spo7_2_N"/>
    <property type="match status" value="1"/>
</dbReference>
<feature type="compositionally biased region" description="Low complexity" evidence="1">
    <location>
        <begin position="160"/>
        <end position="171"/>
    </location>
</feature>
<dbReference type="Proteomes" id="UP000031516">
    <property type="component" value="Unassembled WGS sequence"/>
</dbReference>
<keyword evidence="4" id="KW-1185">Reference proteome</keyword>
<comment type="caution">
    <text evidence="3">The sequence shown here is derived from an EMBL/GenBank/DDBJ whole genome shotgun (WGS) entry which is preliminary data.</text>
</comment>
<dbReference type="GO" id="GO:0005628">
    <property type="term" value="C:prospore membrane"/>
    <property type="evidence" value="ECO:0007669"/>
    <property type="project" value="TreeGrafter"/>
</dbReference>
<dbReference type="AlphaFoldDB" id="A0A0A8L9X8"/>
<dbReference type="Pfam" id="PF15404">
    <property type="entry name" value="PH_4"/>
    <property type="match status" value="1"/>
</dbReference>
<dbReference type="InterPro" id="IPR040345">
    <property type="entry name" value="Mug56/Spo71"/>
</dbReference>
<dbReference type="SMART" id="SM01316">
    <property type="entry name" value="Spo7_2_N"/>
    <property type="match status" value="1"/>
</dbReference>
<dbReference type="InterPro" id="IPR039486">
    <property type="entry name" value="Mug56/Spo71_PH"/>
</dbReference>